<evidence type="ECO:0000256" key="1">
    <source>
        <dbReference type="SAM" id="Phobius"/>
    </source>
</evidence>
<organism evidence="2 3">
    <name type="scientific">Plasticicumulans lactativorans</name>
    <dbReference type="NCBI Taxonomy" id="1133106"/>
    <lineage>
        <taxon>Bacteria</taxon>
        <taxon>Pseudomonadati</taxon>
        <taxon>Pseudomonadota</taxon>
        <taxon>Gammaproteobacteria</taxon>
        <taxon>Candidatus Competibacteraceae</taxon>
        <taxon>Plasticicumulans</taxon>
    </lineage>
</organism>
<dbReference type="InterPro" id="IPR051311">
    <property type="entry name" value="DedA_domain"/>
</dbReference>
<protein>
    <submittedName>
        <fullName evidence="2">Membrane protein YqaA with SNARE-associated domain</fullName>
    </submittedName>
</protein>
<comment type="caution">
    <text evidence="2">The sequence shown here is derived from an EMBL/GenBank/DDBJ whole genome shotgun (WGS) entry which is preliminary data.</text>
</comment>
<reference evidence="2 3" key="1">
    <citation type="submission" date="2019-03" db="EMBL/GenBank/DDBJ databases">
        <title>Genomic Encyclopedia of Type Strains, Phase IV (KMG-IV): sequencing the most valuable type-strain genomes for metagenomic binning, comparative biology and taxonomic classification.</title>
        <authorList>
            <person name="Goeker M."/>
        </authorList>
    </citation>
    <scope>NUCLEOTIDE SEQUENCE [LARGE SCALE GENOMIC DNA]</scope>
    <source>
        <strain evidence="2 3">DSM 25287</strain>
    </source>
</reference>
<dbReference type="OrthoDB" id="9814483at2"/>
<evidence type="ECO:0000313" key="3">
    <source>
        <dbReference type="Proteomes" id="UP000295765"/>
    </source>
</evidence>
<dbReference type="AlphaFoldDB" id="A0A4R2LR46"/>
<dbReference type="EMBL" id="SLWY01000006">
    <property type="protein sequence ID" value="TCO82061.1"/>
    <property type="molecule type" value="Genomic_DNA"/>
</dbReference>
<name>A0A4R2LR46_9GAMM</name>
<keyword evidence="3" id="KW-1185">Reference proteome</keyword>
<feature type="transmembrane region" description="Helical" evidence="1">
    <location>
        <begin position="84"/>
        <end position="101"/>
    </location>
</feature>
<accession>A0A4R2LR46</accession>
<keyword evidence="1" id="KW-0812">Transmembrane</keyword>
<dbReference type="Proteomes" id="UP000295765">
    <property type="component" value="Unassembled WGS sequence"/>
</dbReference>
<keyword evidence="1" id="KW-0472">Membrane</keyword>
<dbReference type="RefSeq" id="WP_132540365.1">
    <property type="nucleotide sequence ID" value="NZ_SLWY01000006.1"/>
</dbReference>
<dbReference type="PANTHER" id="PTHR42709:SF4">
    <property type="entry name" value="INNER MEMBRANE PROTEIN YQAA"/>
    <property type="match status" value="1"/>
</dbReference>
<gene>
    <name evidence="2" type="ORF">EV699_106156</name>
</gene>
<dbReference type="PANTHER" id="PTHR42709">
    <property type="entry name" value="ALKALINE PHOSPHATASE LIKE PROTEIN"/>
    <property type="match status" value="1"/>
</dbReference>
<feature type="transmembrane region" description="Helical" evidence="1">
    <location>
        <begin position="38"/>
        <end position="63"/>
    </location>
</feature>
<sequence>MNGELWGLFAGSFLAATLLPGGSELLFGALVLAGRESPWLLLAVATLGNTLGGFSSWLIGYGLAVRYPQRTLDGHGHARALAQVRRWGAAVLLLSWVPLIGDPLCVAAGWLRLGWLASLACIALGKGGRYALLLAALGGG</sequence>
<keyword evidence="1" id="KW-1133">Transmembrane helix</keyword>
<evidence type="ECO:0000313" key="2">
    <source>
        <dbReference type="EMBL" id="TCO82061.1"/>
    </source>
</evidence>
<proteinExistence type="predicted"/>